<evidence type="ECO:0000313" key="5">
    <source>
        <dbReference type="EMBL" id="KPH81384.1"/>
    </source>
</evidence>
<comment type="cofactor">
    <cofactor evidence="1">
        <name>Zn(2+)</name>
        <dbReference type="ChEBI" id="CHEBI:29105"/>
    </cofactor>
</comment>
<dbReference type="Proteomes" id="UP000037822">
    <property type="component" value="Unassembled WGS sequence"/>
</dbReference>
<evidence type="ECO:0000256" key="1">
    <source>
        <dbReference type="ARBA" id="ARBA00001947"/>
    </source>
</evidence>
<organism evidence="5 6">
    <name type="scientific">Bosea vaviloviae</name>
    <dbReference type="NCBI Taxonomy" id="1526658"/>
    <lineage>
        <taxon>Bacteria</taxon>
        <taxon>Pseudomonadati</taxon>
        <taxon>Pseudomonadota</taxon>
        <taxon>Alphaproteobacteria</taxon>
        <taxon>Hyphomicrobiales</taxon>
        <taxon>Boseaceae</taxon>
        <taxon>Bosea</taxon>
    </lineage>
</organism>
<gene>
    <name evidence="5" type="ORF">AE618_08595</name>
</gene>
<name>A0A0N0MBU7_9HYPH</name>
<dbReference type="OrthoDB" id="9805277at2"/>
<keyword evidence="3" id="KW-0479">Metal-binding</keyword>
<sequence>MKKLTKVIISCAITGSIHTPTMSDALPVNADQIAEQALGAAEAGAAILHLHARNEADGAPSSAPEDYMRFLPRIKQGCDAVVNITTGGGLGMSLDQRLLAANTLKPELASMNMGSLNFGLFQAAEKISSFKQPWEKGYLEMTKDFILSNTFSQIERGITELSGHGTRFEFECYDVGHLYNLAWAVERKLVQPPFLVQCIFGVLGGIGPDAENLMHMKRVADSLFGDDYILSILGAGRHQTSLVTLGAILGGCVRVGLEDSIYLGKGVLARSNAEQVAKIKRILTELSLEVATPDDARQMLLLKGADQTAF</sequence>
<evidence type="ECO:0000313" key="6">
    <source>
        <dbReference type="Proteomes" id="UP000037822"/>
    </source>
</evidence>
<keyword evidence="4" id="KW-0862">Zinc</keyword>
<dbReference type="PATRIC" id="fig|1526658.3.peg.2742"/>
<dbReference type="GO" id="GO:0043720">
    <property type="term" value="F:3-keto-5-aminohexanoate cleavage activity"/>
    <property type="evidence" value="ECO:0007669"/>
    <property type="project" value="InterPro"/>
</dbReference>
<dbReference type="PANTHER" id="PTHR37418">
    <property type="entry name" value="3-KETO-5-AMINOHEXANOATE CLEAVAGE ENZYME-RELATED"/>
    <property type="match status" value="1"/>
</dbReference>
<dbReference type="Pfam" id="PF05853">
    <property type="entry name" value="BKACE"/>
    <property type="match status" value="1"/>
</dbReference>
<accession>A0A0N0MBU7</accession>
<dbReference type="Gene3D" id="3.20.20.70">
    <property type="entry name" value="Aldolase class I"/>
    <property type="match status" value="1"/>
</dbReference>
<dbReference type="InterPro" id="IPR013785">
    <property type="entry name" value="Aldolase_TIM"/>
</dbReference>
<evidence type="ECO:0000256" key="4">
    <source>
        <dbReference type="ARBA" id="ARBA00022833"/>
    </source>
</evidence>
<dbReference type="GO" id="GO:0046872">
    <property type="term" value="F:metal ion binding"/>
    <property type="evidence" value="ECO:0007669"/>
    <property type="project" value="UniProtKB-KW"/>
</dbReference>
<proteinExistence type="predicted"/>
<keyword evidence="6" id="KW-1185">Reference proteome</keyword>
<comment type="caution">
    <text evidence="5">The sequence shown here is derived from an EMBL/GenBank/DDBJ whole genome shotgun (WGS) entry which is preliminary data.</text>
</comment>
<protein>
    <submittedName>
        <fullName evidence="5">3-keto-5-aminohexanoate cleavage protein</fullName>
    </submittedName>
</protein>
<dbReference type="InterPro" id="IPR008567">
    <property type="entry name" value="BKACE"/>
</dbReference>
<dbReference type="PANTHER" id="PTHR37418:SF2">
    <property type="entry name" value="3-KETO-5-AMINOHEXANOATE CLEAVAGE ENZYME"/>
    <property type="match status" value="1"/>
</dbReference>
<evidence type="ECO:0000256" key="2">
    <source>
        <dbReference type="ARBA" id="ARBA00022679"/>
    </source>
</evidence>
<evidence type="ECO:0000256" key="3">
    <source>
        <dbReference type="ARBA" id="ARBA00022723"/>
    </source>
</evidence>
<dbReference type="RefSeq" id="WP_054208648.1">
    <property type="nucleotide sequence ID" value="NZ_LGSZ01000029.1"/>
</dbReference>
<dbReference type="EMBL" id="LGSZ01000029">
    <property type="protein sequence ID" value="KPH81384.1"/>
    <property type="molecule type" value="Genomic_DNA"/>
</dbReference>
<reference evidence="5 6" key="1">
    <citation type="submission" date="2015-07" db="EMBL/GenBank/DDBJ databases">
        <title>Whole genome sequencing of Bosea vaviloviae isolated from cave pool.</title>
        <authorList>
            <person name="Tan N.E.H."/>
            <person name="Lee Y.P."/>
            <person name="Gan H.M."/>
            <person name="Barton H."/>
            <person name="Savka M.A."/>
        </authorList>
    </citation>
    <scope>NUCLEOTIDE SEQUENCE [LARGE SCALE GENOMIC DNA]</scope>
    <source>
        <strain evidence="5 6">SD260</strain>
    </source>
</reference>
<dbReference type="AlphaFoldDB" id="A0A0N0MBU7"/>
<keyword evidence="2" id="KW-0808">Transferase</keyword>